<dbReference type="OrthoDB" id="8885680at2"/>
<dbReference type="SUPFAM" id="SSF53098">
    <property type="entry name" value="Ribonuclease H-like"/>
    <property type="match status" value="1"/>
</dbReference>
<dbReference type="GO" id="GO:0015074">
    <property type="term" value="P:DNA integration"/>
    <property type="evidence" value="ECO:0007669"/>
    <property type="project" value="InterPro"/>
</dbReference>
<dbReference type="InterPro" id="IPR050900">
    <property type="entry name" value="Transposase_IS3/IS150/IS904"/>
</dbReference>
<dbReference type="AlphaFoldDB" id="A0A2S2DD27"/>
<name>A0A2S2DD27_9BURK</name>
<proteinExistence type="predicted"/>
<evidence type="ECO:0000313" key="2">
    <source>
        <dbReference type="EMBL" id="AWL03009.1"/>
    </source>
</evidence>
<dbReference type="Pfam" id="PF13333">
    <property type="entry name" value="rve_2"/>
    <property type="match status" value="1"/>
</dbReference>
<dbReference type="EMBL" id="CP029343">
    <property type="protein sequence ID" value="AWL03009.1"/>
    <property type="molecule type" value="Genomic_DNA"/>
</dbReference>
<dbReference type="InterPro" id="IPR001584">
    <property type="entry name" value="Integrase_cat-core"/>
</dbReference>
<dbReference type="EMBL" id="CP029343">
    <property type="protein sequence ID" value="AWL03074.1"/>
    <property type="molecule type" value="Genomic_DNA"/>
</dbReference>
<dbReference type="KEGG" id="mtim:DIR46_00025"/>
<dbReference type="Proteomes" id="UP000245820">
    <property type="component" value="Chromosome"/>
</dbReference>
<gene>
    <name evidence="2" type="ORF">DIR46_00025</name>
    <name evidence="3" type="ORF">DIR46_00415</name>
</gene>
<dbReference type="InterPro" id="IPR012337">
    <property type="entry name" value="RNaseH-like_sf"/>
</dbReference>
<evidence type="ECO:0000259" key="1">
    <source>
        <dbReference type="Pfam" id="PF13333"/>
    </source>
</evidence>
<protein>
    <recommendedName>
        <fullName evidence="1">Integrase catalytic domain-containing protein</fullName>
    </recommendedName>
</protein>
<dbReference type="PANTHER" id="PTHR46889">
    <property type="entry name" value="TRANSPOSASE INSF FOR INSERTION SEQUENCE IS3B-RELATED"/>
    <property type="match status" value="1"/>
</dbReference>
<evidence type="ECO:0000313" key="3">
    <source>
        <dbReference type="EMBL" id="AWL03074.1"/>
    </source>
</evidence>
<dbReference type="PANTHER" id="PTHR46889:SF4">
    <property type="entry name" value="TRANSPOSASE INSO FOR INSERTION SEQUENCE ELEMENT IS911B-RELATED"/>
    <property type="match status" value="1"/>
</dbReference>
<accession>A0A2S2DD27</accession>
<keyword evidence="4" id="KW-1185">Reference proteome</keyword>
<sequence length="64" mass="7863">MERVWRRLKGGLIHCQWYRTRADAEPAITKYIKIFWNRQRRHSRLGYLSPEFFAEKISRRQLAA</sequence>
<dbReference type="KEGG" id="mtim:DIR46_00415"/>
<evidence type="ECO:0000313" key="4">
    <source>
        <dbReference type="Proteomes" id="UP000245820"/>
    </source>
</evidence>
<organism evidence="2 4">
    <name type="scientific">Massilia oculi</name>
    <dbReference type="NCBI Taxonomy" id="945844"/>
    <lineage>
        <taxon>Bacteria</taxon>
        <taxon>Pseudomonadati</taxon>
        <taxon>Pseudomonadota</taxon>
        <taxon>Betaproteobacteria</taxon>
        <taxon>Burkholderiales</taxon>
        <taxon>Oxalobacteraceae</taxon>
        <taxon>Telluria group</taxon>
        <taxon>Massilia</taxon>
    </lineage>
</organism>
<reference evidence="2 4" key="1">
    <citation type="submission" date="2018-05" db="EMBL/GenBank/DDBJ databases">
        <title>Complete genome sequence of Massilia oculi sp. nov. CCUG 43427T (=DSM 26321T), the type strain of M. oculi, and comparison with genome sequences of other Massilia strains.</title>
        <authorList>
            <person name="Zhu B."/>
        </authorList>
    </citation>
    <scope>NUCLEOTIDE SEQUENCE [LARGE SCALE GENOMIC DNA]</scope>
    <source>
        <strain evidence="2 4">CCUG 43427</strain>
    </source>
</reference>
<feature type="domain" description="Integrase catalytic" evidence="1">
    <location>
        <begin position="3"/>
        <end position="54"/>
    </location>
</feature>